<feature type="non-terminal residue" evidence="1">
    <location>
        <position position="194"/>
    </location>
</feature>
<evidence type="ECO:0000313" key="1">
    <source>
        <dbReference type="EMBL" id="KAF6817384.1"/>
    </source>
</evidence>
<comment type="caution">
    <text evidence="1">The sequence shown here is derived from an EMBL/GenBank/DDBJ whole genome shotgun (WGS) entry which is preliminary data.</text>
</comment>
<gene>
    <name evidence="1" type="ORF">CMUS01_12119</name>
</gene>
<protein>
    <submittedName>
        <fullName evidence="1">Uncharacterized protein</fullName>
    </submittedName>
</protein>
<dbReference type="Proteomes" id="UP000639643">
    <property type="component" value="Unassembled WGS sequence"/>
</dbReference>
<evidence type="ECO:0000313" key="2">
    <source>
        <dbReference type="Proteomes" id="UP000639643"/>
    </source>
</evidence>
<name>A0A8H6N1Y6_9PEZI</name>
<proteinExistence type="predicted"/>
<dbReference type="AlphaFoldDB" id="A0A8H6N1Y6"/>
<organism evidence="1 2">
    <name type="scientific">Colletotrichum musicola</name>
    <dbReference type="NCBI Taxonomy" id="2175873"/>
    <lineage>
        <taxon>Eukaryota</taxon>
        <taxon>Fungi</taxon>
        <taxon>Dikarya</taxon>
        <taxon>Ascomycota</taxon>
        <taxon>Pezizomycotina</taxon>
        <taxon>Sordariomycetes</taxon>
        <taxon>Hypocreomycetidae</taxon>
        <taxon>Glomerellales</taxon>
        <taxon>Glomerellaceae</taxon>
        <taxon>Colletotrichum</taxon>
        <taxon>Colletotrichum orchidearum species complex</taxon>
    </lineage>
</organism>
<accession>A0A8H6N1Y6</accession>
<dbReference type="OrthoDB" id="3182339at2759"/>
<reference evidence="1" key="1">
    <citation type="journal article" date="2020" name="Phytopathology">
        <title>Genome Sequence Resources of Colletotrichum truncatum, C. plurivorum, C. musicola, and C. sojae: Four Species Pathogenic to Soybean (Glycine max).</title>
        <authorList>
            <person name="Rogerio F."/>
            <person name="Boufleur T.R."/>
            <person name="Ciampi-Guillardi M."/>
            <person name="Sukno S.A."/>
            <person name="Thon M.R."/>
            <person name="Massola Junior N.S."/>
            <person name="Baroncelli R."/>
        </authorList>
    </citation>
    <scope>NUCLEOTIDE SEQUENCE</scope>
    <source>
        <strain evidence="1">LFN0074</strain>
    </source>
</reference>
<dbReference type="EMBL" id="WIGM01000656">
    <property type="protein sequence ID" value="KAF6817384.1"/>
    <property type="molecule type" value="Genomic_DNA"/>
</dbReference>
<sequence>MLSYLISPRLNDQLRVYIEKGPAVSGLGHSRVPTAADIAYDAGFLTESSDFITKNWLALHKDLIPRVCRLRLMIWLATLAFAKNAHMSVINTLAAFRTAPEMREINCPASDSFKLSEGSRVNSQELKGIIEQFVHPANLVQRRNESGRAYEQRRAEYKAEKKKAMNGIVAYLESQWPYLSPTVPSKRAQWAFWN</sequence>
<keyword evidence="2" id="KW-1185">Reference proteome</keyword>